<reference evidence="3" key="2">
    <citation type="submission" date="2023-01" db="EMBL/GenBank/DDBJ databases">
        <title>Draft genome sequence of Methylophaga thalassica strain NBRC 102424.</title>
        <authorList>
            <person name="Sun Q."/>
            <person name="Mori K."/>
        </authorList>
    </citation>
    <scope>NUCLEOTIDE SEQUENCE</scope>
    <source>
        <strain evidence="3">NBRC 102424</strain>
    </source>
</reference>
<organism evidence="3 4">
    <name type="scientific">Methylophaga thalassica</name>
    <dbReference type="NCBI Taxonomy" id="40223"/>
    <lineage>
        <taxon>Bacteria</taxon>
        <taxon>Pseudomonadati</taxon>
        <taxon>Pseudomonadota</taxon>
        <taxon>Gammaproteobacteria</taxon>
        <taxon>Thiotrichales</taxon>
        <taxon>Piscirickettsiaceae</taxon>
        <taxon>Methylophaga</taxon>
    </lineage>
</organism>
<feature type="region of interest" description="Disordered" evidence="1">
    <location>
        <begin position="74"/>
        <end position="110"/>
    </location>
</feature>
<protein>
    <recommendedName>
        <fullName evidence="2">CheW-like domain-containing protein</fullName>
    </recommendedName>
</protein>
<dbReference type="EMBL" id="BSND01000005">
    <property type="protein sequence ID" value="GLP99891.1"/>
    <property type="molecule type" value="Genomic_DNA"/>
</dbReference>
<dbReference type="Gene3D" id="2.30.30.40">
    <property type="entry name" value="SH3 Domains"/>
    <property type="match status" value="1"/>
</dbReference>
<name>A0ABQ5TWP7_9GAMM</name>
<dbReference type="SMART" id="SM00260">
    <property type="entry name" value="CheW"/>
    <property type="match status" value="1"/>
</dbReference>
<dbReference type="SUPFAM" id="SSF50341">
    <property type="entry name" value="CheW-like"/>
    <property type="match status" value="1"/>
</dbReference>
<dbReference type="InterPro" id="IPR036061">
    <property type="entry name" value="CheW-like_dom_sf"/>
</dbReference>
<keyword evidence="4" id="KW-1185">Reference proteome</keyword>
<dbReference type="Gene3D" id="2.40.50.180">
    <property type="entry name" value="CheA-289, Domain 4"/>
    <property type="match status" value="1"/>
</dbReference>
<dbReference type="InterPro" id="IPR002545">
    <property type="entry name" value="CheW-lke_dom"/>
</dbReference>
<evidence type="ECO:0000313" key="3">
    <source>
        <dbReference type="EMBL" id="GLP99891.1"/>
    </source>
</evidence>
<dbReference type="Pfam" id="PF01584">
    <property type="entry name" value="CheW"/>
    <property type="match status" value="1"/>
</dbReference>
<feature type="domain" description="CheW-like" evidence="2">
    <location>
        <begin position="121"/>
        <end position="256"/>
    </location>
</feature>
<dbReference type="Proteomes" id="UP001161423">
    <property type="component" value="Unassembled WGS sequence"/>
</dbReference>
<gene>
    <name evidence="3" type="ORF">GCM10007891_17450</name>
</gene>
<evidence type="ECO:0000259" key="2">
    <source>
        <dbReference type="PROSITE" id="PS50851"/>
    </source>
</evidence>
<dbReference type="PROSITE" id="PS50851">
    <property type="entry name" value="CHEW"/>
    <property type="match status" value="1"/>
</dbReference>
<evidence type="ECO:0000313" key="4">
    <source>
        <dbReference type="Proteomes" id="UP001161423"/>
    </source>
</evidence>
<reference evidence="3" key="1">
    <citation type="journal article" date="2014" name="Int. J. Syst. Evol. Microbiol.">
        <title>Complete genome of a new Firmicutes species belonging to the dominant human colonic microbiota ('Ruminococcus bicirculans') reveals two chromosomes and a selective capacity to utilize plant glucans.</title>
        <authorList>
            <consortium name="NISC Comparative Sequencing Program"/>
            <person name="Wegmann U."/>
            <person name="Louis P."/>
            <person name="Goesmann A."/>
            <person name="Henrissat B."/>
            <person name="Duncan S.H."/>
            <person name="Flint H.J."/>
        </authorList>
    </citation>
    <scope>NUCLEOTIDE SEQUENCE</scope>
    <source>
        <strain evidence="3">NBRC 102424</strain>
    </source>
</reference>
<evidence type="ECO:0000256" key="1">
    <source>
        <dbReference type="SAM" id="MobiDB-lite"/>
    </source>
</evidence>
<comment type="caution">
    <text evidence="3">The sequence shown here is derived from an EMBL/GenBank/DDBJ whole genome shotgun (WGS) entry which is preliminary data.</text>
</comment>
<sequence>MFPMAKKKIYEQRDALSAYFNDMLLDSEQTASDAAVSHSEPPITKPALKQTVIFPTEDIIQSDEDIVVPANALVSTPTPENEDDIQPQDVSSETESIVEESLQSDAATETTADKRQIPNIVLKILLCDIGGMKVAIKVDSLDKIIRWPTQGLSQIPGRKSWEVGLFSDNGQNTNVIDIRTLLHTPNKETALQANYILLVNDRRTGIACDNIEQIINKNSGDINWRHDTSQRPWFTGVLSETMHSILDISAIINALE</sequence>
<proteinExistence type="predicted"/>
<feature type="compositionally biased region" description="Low complexity" evidence="1">
    <location>
        <begin position="90"/>
        <end position="101"/>
    </location>
</feature>
<accession>A0ABQ5TWP7</accession>